<dbReference type="PANTHER" id="PTHR46288">
    <property type="entry name" value="PHORBOL-ESTER/DAG-TYPE DOMAIN-CONTAINING PROTEIN"/>
    <property type="match status" value="1"/>
</dbReference>
<accession>A0ABD3KD41</accession>
<dbReference type="Pfam" id="PF03107">
    <property type="entry name" value="C1_2"/>
    <property type="match status" value="1"/>
</dbReference>
<evidence type="ECO:0000256" key="2">
    <source>
        <dbReference type="SAM" id="Coils"/>
    </source>
</evidence>
<dbReference type="AlphaFoldDB" id="A0ABD3KD41"/>
<gene>
    <name evidence="4" type="ORF">ACJRO7_019451</name>
</gene>
<name>A0ABD3KD41_EUCGL</name>
<keyword evidence="2" id="KW-0175">Coiled coil</keyword>
<evidence type="ECO:0000259" key="3">
    <source>
        <dbReference type="Pfam" id="PF03107"/>
    </source>
</evidence>
<protein>
    <recommendedName>
        <fullName evidence="3">DC1 domain-containing protein</fullName>
    </recommendedName>
</protein>
<feature type="coiled-coil region" evidence="2">
    <location>
        <begin position="483"/>
        <end position="517"/>
    </location>
</feature>
<comment type="caution">
    <text evidence="4">The sequence shown here is derived from an EMBL/GenBank/DDBJ whole genome shotgun (WGS) entry which is preliminary data.</text>
</comment>
<sequence>MGVRYFSHPMHDLVICSKADYEQVPCAACTDVCSGMTYACKPCCFYIHYWCLIPEEFSHPAHPLHLDLHPVPADFTCSACCRSLHNGFRFICREPCCSFTIDVKCAYPPPAITYPNHRHSLNFFDEVLRFRAYHILSYSNFQSASSIFSLFYCFFRNQLPEDVELSRCDACRKPCKSSVLYCLGCKFGVHLLCERPMCMFEHRHGALRLPQSRCPSKDCLELKASIDEEEFPRHLLRLCFYCRKEIGPQTPLYYCKDCKMIAHVKCIFSKAKGRGEVLEMIRAEAKQDGENQGAKEAATQHVETFGSMVNSLDDKDKAELEGVHKRRVVEIIKVLAWRNSTAGSSDGVPNSPFLDVAFSEFRKKLPHDIPRTNSLTVASEEERLFKVAEYKMTQKLAPVLRELFVTHGDVSEESRLTQNPRIMVFVMLCGTIYSMANTKVAEVTEELLYNWWKYLMFIHLSGFKIQFAIDRLKVVMRAHYTDLQDDNNSILRMDKEIRELSEEIEESKRELQRLKDEREPTSSVTDESLVEACLKNARAWKY</sequence>
<feature type="domain" description="DC1" evidence="3">
    <location>
        <begin position="57"/>
        <end position="106"/>
    </location>
</feature>
<dbReference type="InterPro" id="IPR004146">
    <property type="entry name" value="DC1"/>
</dbReference>
<evidence type="ECO:0000313" key="5">
    <source>
        <dbReference type="Proteomes" id="UP001634007"/>
    </source>
</evidence>
<keyword evidence="1" id="KW-0677">Repeat</keyword>
<evidence type="ECO:0000256" key="1">
    <source>
        <dbReference type="ARBA" id="ARBA00022737"/>
    </source>
</evidence>
<evidence type="ECO:0000313" key="4">
    <source>
        <dbReference type="EMBL" id="KAL3737929.1"/>
    </source>
</evidence>
<reference evidence="4 5" key="1">
    <citation type="submission" date="2024-11" db="EMBL/GenBank/DDBJ databases">
        <title>Chromosome-level genome assembly of Eucalyptus globulus Labill. provides insights into its genome evolution.</title>
        <authorList>
            <person name="Li X."/>
        </authorList>
    </citation>
    <scope>NUCLEOTIDE SEQUENCE [LARGE SCALE GENOMIC DNA]</scope>
    <source>
        <strain evidence="4">CL2024</strain>
        <tissue evidence="4">Fresh tender leaves</tissue>
    </source>
</reference>
<dbReference type="InterPro" id="IPR046349">
    <property type="entry name" value="C1-like_sf"/>
</dbReference>
<dbReference type="SUPFAM" id="SSF57889">
    <property type="entry name" value="Cysteine-rich domain"/>
    <property type="match status" value="3"/>
</dbReference>
<dbReference type="PANTHER" id="PTHR46288:SF27">
    <property type="entry name" value="CYSTEINE_HISTIDINE-RICH C1 DOMAIN FAMILY PROTEIN"/>
    <property type="match status" value="1"/>
</dbReference>
<dbReference type="CDD" id="cd00029">
    <property type="entry name" value="C1"/>
    <property type="match status" value="1"/>
</dbReference>
<dbReference type="EMBL" id="JBJKBG010000005">
    <property type="protein sequence ID" value="KAL3737929.1"/>
    <property type="molecule type" value="Genomic_DNA"/>
</dbReference>
<keyword evidence="5" id="KW-1185">Reference proteome</keyword>
<dbReference type="Proteomes" id="UP001634007">
    <property type="component" value="Unassembled WGS sequence"/>
</dbReference>
<proteinExistence type="predicted"/>
<organism evidence="4 5">
    <name type="scientific">Eucalyptus globulus</name>
    <name type="common">Tasmanian blue gum</name>
    <dbReference type="NCBI Taxonomy" id="34317"/>
    <lineage>
        <taxon>Eukaryota</taxon>
        <taxon>Viridiplantae</taxon>
        <taxon>Streptophyta</taxon>
        <taxon>Embryophyta</taxon>
        <taxon>Tracheophyta</taxon>
        <taxon>Spermatophyta</taxon>
        <taxon>Magnoliopsida</taxon>
        <taxon>eudicotyledons</taxon>
        <taxon>Gunneridae</taxon>
        <taxon>Pentapetalae</taxon>
        <taxon>rosids</taxon>
        <taxon>malvids</taxon>
        <taxon>Myrtales</taxon>
        <taxon>Myrtaceae</taxon>
        <taxon>Myrtoideae</taxon>
        <taxon>Eucalypteae</taxon>
        <taxon>Eucalyptus</taxon>
    </lineage>
</organism>